<dbReference type="OrthoDB" id="7847241at2"/>
<gene>
    <name evidence="9" type="ORF">EDC65_5270</name>
</gene>
<feature type="transmembrane region" description="Helical" evidence="7">
    <location>
        <begin position="77"/>
        <end position="96"/>
    </location>
</feature>
<comment type="subcellular location">
    <subcellularLocation>
        <location evidence="1 7">Cell inner membrane</location>
        <topology evidence="1 7">Multi-pass membrane protein</topology>
    </subcellularLocation>
</comment>
<keyword evidence="10" id="KW-1185">Reference proteome</keyword>
<dbReference type="RefSeq" id="WP_123695264.1">
    <property type="nucleotide sequence ID" value="NZ_AP019700.1"/>
</dbReference>
<dbReference type="AlphaFoldDB" id="A0A3N1KQ13"/>
<evidence type="ECO:0000256" key="3">
    <source>
        <dbReference type="ARBA" id="ARBA00022519"/>
    </source>
</evidence>
<keyword evidence="2" id="KW-1003">Cell membrane</keyword>
<keyword evidence="5 7" id="KW-1133">Transmembrane helix</keyword>
<organism evidence="9 10">
    <name type="scientific">Stella humosa</name>
    <dbReference type="NCBI Taxonomy" id="94"/>
    <lineage>
        <taxon>Bacteria</taxon>
        <taxon>Pseudomonadati</taxon>
        <taxon>Pseudomonadota</taxon>
        <taxon>Alphaproteobacteria</taxon>
        <taxon>Rhodospirillales</taxon>
        <taxon>Stellaceae</taxon>
        <taxon>Stella</taxon>
    </lineage>
</organism>
<dbReference type="GO" id="GO:0005886">
    <property type="term" value="C:plasma membrane"/>
    <property type="evidence" value="ECO:0007669"/>
    <property type="project" value="UniProtKB-SubCell"/>
</dbReference>
<reference evidence="9 10" key="1">
    <citation type="submission" date="2018-11" db="EMBL/GenBank/DDBJ databases">
        <title>Genomic Encyclopedia of Type Strains, Phase IV (KMG-IV): sequencing the most valuable type-strain genomes for metagenomic binning, comparative biology and taxonomic classification.</title>
        <authorList>
            <person name="Goeker M."/>
        </authorList>
    </citation>
    <scope>NUCLEOTIDE SEQUENCE [LARGE SCALE GENOMIC DNA]</scope>
    <source>
        <strain evidence="9 10">DSM 5900</strain>
    </source>
</reference>
<feature type="transmembrane region" description="Helical" evidence="7">
    <location>
        <begin position="240"/>
        <end position="256"/>
    </location>
</feature>
<evidence type="ECO:0000313" key="9">
    <source>
        <dbReference type="EMBL" id="ROP81412.1"/>
    </source>
</evidence>
<evidence type="ECO:0000256" key="6">
    <source>
        <dbReference type="ARBA" id="ARBA00023136"/>
    </source>
</evidence>
<evidence type="ECO:0000256" key="5">
    <source>
        <dbReference type="ARBA" id="ARBA00022989"/>
    </source>
</evidence>
<feature type="transmembrane region" description="Helical" evidence="7">
    <location>
        <begin position="212"/>
        <end position="234"/>
    </location>
</feature>
<accession>A0A3N1KQ13</accession>
<feature type="transmembrane region" description="Helical" evidence="7">
    <location>
        <begin position="135"/>
        <end position="161"/>
    </location>
</feature>
<evidence type="ECO:0000259" key="8">
    <source>
        <dbReference type="Pfam" id="PF06808"/>
    </source>
</evidence>
<feature type="transmembrane region" description="Helical" evidence="7">
    <location>
        <begin position="357"/>
        <end position="384"/>
    </location>
</feature>
<dbReference type="NCBIfam" id="TIGR00786">
    <property type="entry name" value="dctM"/>
    <property type="match status" value="1"/>
</dbReference>
<keyword evidence="6 7" id="KW-0472">Membrane</keyword>
<evidence type="ECO:0000256" key="2">
    <source>
        <dbReference type="ARBA" id="ARBA00022475"/>
    </source>
</evidence>
<feature type="transmembrane region" description="Helical" evidence="7">
    <location>
        <begin position="268"/>
        <end position="292"/>
    </location>
</feature>
<comment type="caution">
    <text evidence="9">The sequence shown here is derived from an EMBL/GenBank/DDBJ whole genome shotgun (WGS) entry which is preliminary data.</text>
</comment>
<evidence type="ECO:0000313" key="10">
    <source>
        <dbReference type="Proteomes" id="UP000278222"/>
    </source>
</evidence>
<name>A0A3N1KQ13_9PROT</name>
<feature type="transmembrane region" description="Helical" evidence="7">
    <location>
        <begin position="54"/>
        <end position="70"/>
    </location>
</feature>
<sequence>MAEILLIVFVIFIVMGAPISISLGIGAFGAAIFYPILNPIIVPTRFVGLLSDSYLLLSAPLFILAGNIAARGGVARVIIDLATAVVGRFRGGLAYVNVADSMVFGGISGSAVADVAALGTFLIPQMERKGYDRDFATALTVATAVVAPIIPPSIIAVIYAWMADQSVAAMFAAGVIPGLLVGLGMAVPVYVISKKRNYPREKPPTFPEFLRVLWAALPALMIPVIIMGGILFGLFTPTEAAAVAAVYALVVPPIFYRQPSWRELPSIFADSARLSGVIGLIIGFVGAFGWVLTYSKFPFIVAEAISQIAPHWFVFIFIVIFLYLILGTFLTPSEIILVTVPVLLPVAEALGVHPIHFGLVCVVASAIGHVTPPVGLCLFVGMAVSGLPMEKLVPPLLPFIAAIVAVLLLLAVFPEVTLFLPRLLGFIT</sequence>
<dbReference type="Pfam" id="PF06808">
    <property type="entry name" value="DctM"/>
    <property type="match status" value="1"/>
</dbReference>
<dbReference type="PANTHER" id="PTHR33362">
    <property type="entry name" value="SIALIC ACID TRAP TRANSPORTER PERMEASE PROTEIN SIAT-RELATED"/>
    <property type="match status" value="1"/>
</dbReference>
<keyword evidence="7" id="KW-0813">Transport</keyword>
<feature type="transmembrane region" description="Helical" evidence="7">
    <location>
        <begin position="396"/>
        <end position="420"/>
    </location>
</feature>
<feature type="transmembrane region" description="Helical" evidence="7">
    <location>
        <begin position="7"/>
        <end position="34"/>
    </location>
</feature>
<dbReference type="PIRSF" id="PIRSF006066">
    <property type="entry name" value="HI0050"/>
    <property type="match status" value="1"/>
</dbReference>
<evidence type="ECO:0000256" key="7">
    <source>
        <dbReference type="RuleBase" id="RU369079"/>
    </source>
</evidence>
<dbReference type="InterPro" id="IPR004681">
    <property type="entry name" value="TRAP_DctM"/>
</dbReference>
<dbReference type="GO" id="GO:0022857">
    <property type="term" value="F:transmembrane transporter activity"/>
    <property type="evidence" value="ECO:0007669"/>
    <property type="project" value="UniProtKB-UniRule"/>
</dbReference>
<evidence type="ECO:0000256" key="4">
    <source>
        <dbReference type="ARBA" id="ARBA00022692"/>
    </source>
</evidence>
<comment type="similarity">
    <text evidence="7">Belongs to the TRAP transporter large permease family.</text>
</comment>
<proteinExistence type="inferred from homology"/>
<evidence type="ECO:0000256" key="1">
    <source>
        <dbReference type="ARBA" id="ARBA00004429"/>
    </source>
</evidence>
<keyword evidence="4 7" id="KW-0812">Transmembrane</keyword>
<feature type="transmembrane region" description="Helical" evidence="7">
    <location>
        <begin position="102"/>
        <end position="123"/>
    </location>
</feature>
<comment type="function">
    <text evidence="7">Part of the tripartite ATP-independent periplasmic (TRAP) transport system.</text>
</comment>
<feature type="domain" description="TRAP C4-dicarboxylate transport system permease DctM subunit" evidence="8">
    <location>
        <begin position="6"/>
        <end position="415"/>
    </location>
</feature>
<protein>
    <recommendedName>
        <fullName evidence="7">TRAP transporter large permease protein</fullName>
    </recommendedName>
</protein>
<dbReference type="PANTHER" id="PTHR33362:SF2">
    <property type="entry name" value="TRAP TRANSPORTER LARGE PERMEASE PROTEIN"/>
    <property type="match status" value="1"/>
</dbReference>
<keyword evidence="3 7" id="KW-0997">Cell inner membrane</keyword>
<dbReference type="InterPro" id="IPR010656">
    <property type="entry name" value="DctM"/>
</dbReference>
<comment type="subunit">
    <text evidence="7">The complex comprises the extracytoplasmic solute receptor protein and the two transmembrane proteins.</text>
</comment>
<dbReference type="Proteomes" id="UP000278222">
    <property type="component" value="Unassembled WGS sequence"/>
</dbReference>
<dbReference type="EMBL" id="RJKX01000018">
    <property type="protein sequence ID" value="ROP81412.1"/>
    <property type="molecule type" value="Genomic_DNA"/>
</dbReference>
<feature type="transmembrane region" description="Helical" evidence="7">
    <location>
        <begin position="167"/>
        <end position="191"/>
    </location>
</feature>
<feature type="transmembrane region" description="Helical" evidence="7">
    <location>
        <begin position="312"/>
        <end position="345"/>
    </location>
</feature>